<dbReference type="Gene3D" id="3.30.70.330">
    <property type="match status" value="1"/>
</dbReference>
<keyword evidence="7 8" id="KW-0346">Stress response</keyword>
<keyword evidence="4 8" id="KW-0347">Helicase</keyword>
<evidence type="ECO:0000256" key="4">
    <source>
        <dbReference type="ARBA" id="ARBA00022806"/>
    </source>
</evidence>
<dbReference type="InterPro" id="IPR005580">
    <property type="entry name" value="DbpA/CsdA_RNA-bd_dom"/>
</dbReference>
<dbReference type="SMART" id="SM00490">
    <property type="entry name" value="HELICc"/>
    <property type="match status" value="1"/>
</dbReference>
<comment type="similarity">
    <text evidence="8">Belongs to the DEAD box helicase family. DeaD/CsdA subfamily.</text>
</comment>
<evidence type="ECO:0000256" key="2">
    <source>
        <dbReference type="ARBA" id="ARBA00022741"/>
    </source>
</evidence>
<dbReference type="PANTHER" id="PTHR47963">
    <property type="entry name" value="DEAD-BOX ATP-DEPENDENT RNA HELICASE 47, MITOCHONDRIAL"/>
    <property type="match status" value="1"/>
</dbReference>
<keyword evidence="5 8" id="KW-0067">ATP-binding</keyword>
<evidence type="ECO:0000256" key="7">
    <source>
        <dbReference type="ARBA" id="ARBA00023016"/>
    </source>
</evidence>
<dbReference type="HAMAP" id="MF_00964">
    <property type="entry name" value="DEAD_helicase_DeaD"/>
    <property type="match status" value="1"/>
</dbReference>
<reference evidence="14 15" key="2">
    <citation type="submission" date="2023-12" db="EMBL/GenBank/DDBJ databases">
        <authorList>
            <consortium name="Cladostephus spongiosus"/>
            <person name="Lorente B."/>
            <person name="Cabral C."/>
            <person name="Frias J."/>
            <person name="Faria J."/>
            <person name="Toubarro D."/>
        </authorList>
    </citation>
    <scope>NUCLEOTIDE SEQUENCE [LARGE SCALE GENOMIC DNA]</scope>
    <source>
        <strain evidence="14 15">ZMCS4</strain>
    </source>
</reference>
<dbReference type="PROSITE" id="PS00039">
    <property type="entry name" value="DEAD_ATP_HELICASE"/>
    <property type="match status" value="1"/>
</dbReference>
<dbReference type="InterPro" id="IPR011545">
    <property type="entry name" value="DEAD/DEAH_box_helicase_dom"/>
</dbReference>
<dbReference type="InterPro" id="IPR012677">
    <property type="entry name" value="Nucleotide-bd_a/b_plait_sf"/>
</dbReference>
<evidence type="ECO:0000256" key="9">
    <source>
        <dbReference type="PROSITE-ProRule" id="PRU00552"/>
    </source>
</evidence>
<dbReference type="Gene3D" id="3.40.50.300">
    <property type="entry name" value="P-loop containing nucleotide triphosphate hydrolases"/>
    <property type="match status" value="2"/>
</dbReference>
<dbReference type="InterPro" id="IPR050547">
    <property type="entry name" value="DEAD_box_RNA_helicases"/>
</dbReference>
<proteinExistence type="inferred from homology"/>
<protein>
    <recommendedName>
        <fullName evidence="8">ATP-dependent RNA helicase DeaD</fullName>
        <ecNumber evidence="8">3.6.4.13</ecNumber>
    </recommendedName>
    <alternativeName>
        <fullName evidence="8">Cold-shock DEAD box protein A</fullName>
    </alternativeName>
</protein>
<dbReference type="Proteomes" id="UP001310248">
    <property type="component" value="Unassembled WGS sequence"/>
</dbReference>
<dbReference type="InterPro" id="IPR001650">
    <property type="entry name" value="Helicase_C-like"/>
</dbReference>
<dbReference type="PANTHER" id="PTHR47963:SF8">
    <property type="entry name" value="ATP-DEPENDENT RNA HELICASE DEAD"/>
    <property type="match status" value="1"/>
</dbReference>
<evidence type="ECO:0000256" key="10">
    <source>
        <dbReference type="SAM" id="MobiDB-lite"/>
    </source>
</evidence>
<feature type="domain" description="Helicase C-terminal" evidence="12">
    <location>
        <begin position="233"/>
        <end position="380"/>
    </location>
</feature>
<evidence type="ECO:0000313" key="14">
    <source>
        <dbReference type="EMBL" id="MEE1673105.1"/>
    </source>
</evidence>
<evidence type="ECO:0000256" key="6">
    <source>
        <dbReference type="ARBA" id="ARBA00022884"/>
    </source>
</evidence>
<evidence type="ECO:0000256" key="3">
    <source>
        <dbReference type="ARBA" id="ARBA00022801"/>
    </source>
</evidence>
<dbReference type="Pfam" id="PF00271">
    <property type="entry name" value="Helicase_C"/>
    <property type="match status" value="1"/>
</dbReference>
<dbReference type="InterPro" id="IPR014001">
    <property type="entry name" value="Helicase_ATP-bd"/>
</dbReference>
<dbReference type="CDD" id="cd12499">
    <property type="entry name" value="RRM_EcCsdA_like"/>
    <property type="match status" value="1"/>
</dbReference>
<dbReference type="RefSeq" id="WP_329774475.1">
    <property type="nucleotide sequence ID" value="NZ_JAYDYW010000004.1"/>
</dbReference>
<dbReference type="PROSITE" id="PS51195">
    <property type="entry name" value="Q_MOTIF"/>
    <property type="match status" value="1"/>
</dbReference>
<dbReference type="InterPro" id="IPR044742">
    <property type="entry name" value="DEAD/DEAH_RhlB"/>
</dbReference>
<dbReference type="CDD" id="cd00268">
    <property type="entry name" value="DEADc"/>
    <property type="match status" value="1"/>
</dbReference>
<gene>
    <name evidence="8" type="primary">deaD</name>
    <name evidence="8" type="synonym">csdA</name>
    <name evidence="14" type="ORF">SNR37_002518</name>
</gene>
<sequence length="575" mass="64025">MTESSSSSFEQFALPETILNAISEIGFETPSPIQEKTIPLLLEGHDVLGLAQTGTGKTAAFSLPLIAKLDPKLNAPQMLVLAPTRELANQVADAIKDFSRNIPGLRVLAIYGGADYGQQIKELRRGPQIVVGTPGRTIDHLDRGKLKLDQLKALVLDEADEMLRMGFIDDVERIMRDMPKERQTALFSATMPPAIKNITKNYMSEPKEVKIAAKTQTVSNIDQFYWHVAGLNKIEALARILEVNCDSASIIFARTKTSTTDIAERLEAKGFSVAALNGDMNQSMRERTITRLKSGKLDIVVATDVAARGLDVERIGLVVNFDIPYDAEAYVHRIGRTGRAGRSGKAVMFVGYREQRLLRNIERVTRHKIEQMQLPTREEIEKKRVSSFQDKLAAAVENAKLEDYQSIASELASNLGMSELELATALLFQAQTARPFKLPADPEPRSARFSKDKERGHRGQRGERSERGERNHRGQRGSERDSRGEGGAKRKRRTADVEMNTYRVDAGKEHGVQTKHIVGAIANEANISSDYIGSVKLFDSYSTVELPSGMPEKTFNHLKRSFVRQRAMRLELIAQ</sequence>
<dbReference type="PROSITE" id="PS51192">
    <property type="entry name" value="HELICASE_ATP_BIND_1"/>
    <property type="match status" value="1"/>
</dbReference>
<comment type="caution">
    <text evidence="14">The sequence shown here is derived from an EMBL/GenBank/DDBJ whole genome shotgun (WGS) entry which is preliminary data.</text>
</comment>
<dbReference type="Pfam" id="PF00270">
    <property type="entry name" value="DEAD"/>
    <property type="match status" value="1"/>
</dbReference>
<keyword evidence="15" id="KW-1185">Reference proteome</keyword>
<dbReference type="EC" id="3.6.4.13" evidence="8"/>
<dbReference type="InterPro" id="IPR028618">
    <property type="entry name" value="DEAD_helicase_DeaD"/>
</dbReference>
<reference evidence="15" key="1">
    <citation type="submission" date="2023-07" db="EMBL/GenBank/DDBJ databases">
        <title>Draft genome sequence of Agarivorans aestuarii strain ZMCS4, a CAZymes producing bacteria isolated from the marine brown algae Clodostephus spongiosus.</title>
        <authorList>
            <person name="Lorente B."/>
            <person name="Cabral C."/>
            <person name="Frias J."/>
            <person name="Faria J."/>
            <person name="Toubarro D."/>
        </authorList>
    </citation>
    <scope>NUCLEOTIDE SEQUENCE [LARGE SCALE GENOMIC DNA]</scope>
    <source>
        <strain evidence="15">ZMCS4</strain>
    </source>
</reference>
<dbReference type="GO" id="GO:0004386">
    <property type="term" value="F:helicase activity"/>
    <property type="evidence" value="ECO:0007669"/>
    <property type="project" value="UniProtKB-KW"/>
</dbReference>
<comment type="function">
    <text evidence="8">DEAD-box RNA helicase involved in various cellular processes at low temperature, including ribosome biogenesis, mRNA degradation and translation initiation.</text>
</comment>
<keyword evidence="2 8" id="KW-0547">Nucleotide-binding</keyword>
<organism evidence="14 15">
    <name type="scientific">Agarivorans aestuarii</name>
    <dbReference type="NCBI Taxonomy" id="1563703"/>
    <lineage>
        <taxon>Bacteria</taxon>
        <taxon>Pseudomonadati</taxon>
        <taxon>Pseudomonadota</taxon>
        <taxon>Gammaproteobacteria</taxon>
        <taxon>Alteromonadales</taxon>
        <taxon>Alteromonadaceae</taxon>
        <taxon>Agarivorans</taxon>
    </lineage>
</organism>
<evidence type="ECO:0000256" key="8">
    <source>
        <dbReference type="HAMAP-Rule" id="MF_00964"/>
    </source>
</evidence>
<evidence type="ECO:0000259" key="12">
    <source>
        <dbReference type="PROSITE" id="PS51194"/>
    </source>
</evidence>
<dbReference type="InterPro" id="IPR014014">
    <property type="entry name" value="RNA_helicase_DEAD_Q_motif"/>
</dbReference>
<keyword evidence="3 8" id="KW-0378">Hydrolase</keyword>
<evidence type="ECO:0000256" key="1">
    <source>
        <dbReference type="ARBA" id="ARBA00022490"/>
    </source>
</evidence>
<dbReference type="SUPFAM" id="SSF52540">
    <property type="entry name" value="P-loop containing nucleoside triphosphate hydrolases"/>
    <property type="match status" value="1"/>
</dbReference>
<feature type="short sequence motif" description="Q motif" evidence="9">
    <location>
        <begin position="7"/>
        <end position="35"/>
    </location>
</feature>
<dbReference type="PROSITE" id="PS51194">
    <property type="entry name" value="HELICASE_CTER"/>
    <property type="match status" value="1"/>
</dbReference>
<evidence type="ECO:0000313" key="15">
    <source>
        <dbReference type="Proteomes" id="UP001310248"/>
    </source>
</evidence>
<dbReference type="InterPro" id="IPR057325">
    <property type="entry name" value="DeaD_dimer"/>
</dbReference>
<evidence type="ECO:0000256" key="5">
    <source>
        <dbReference type="ARBA" id="ARBA00022840"/>
    </source>
</evidence>
<feature type="region of interest" description="Disordered" evidence="10">
    <location>
        <begin position="437"/>
        <end position="496"/>
    </location>
</feature>
<feature type="domain" description="DEAD-box RNA helicase Q" evidence="13">
    <location>
        <begin position="7"/>
        <end position="35"/>
    </location>
</feature>
<dbReference type="Pfam" id="PF03880">
    <property type="entry name" value="DbpA"/>
    <property type="match status" value="1"/>
</dbReference>
<accession>A0ABU7G3P4</accession>
<evidence type="ECO:0000259" key="11">
    <source>
        <dbReference type="PROSITE" id="PS51192"/>
    </source>
</evidence>
<dbReference type="EMBL" id="JAYDYW010000004">
    <property type="protein sequence ID" value="MEE1673105.1"/>
    <property type="molecule type" value="Genomic_DNA"/>
</dbReference>
<comment type="subcellular location">
    <subcellularLocation>
        <location evidence="8">Cytoplasm</location>
    </subcellularLocation>
</comment>
<dbReference type="InterPro" id="IPR000629">
    <property type="entry name" value="RNA-helicase_DEAD-box_CS"/>
</dbReference>
<feature type="compositionally biased region" description="Basic and acidic residues" evidence="10">
    <location>
        <begin position="440"/>
        <end position="488"/>
    </location>
</feature>
<dbReference type="InterPro" id="IPR027417">
    <property type="entry name" value="P-loop_NTPase"/>
</dbReference>
<evidence type="ECO:0000259" key="13">
    <source>
        <dbReference type="PROSITE" id="PS51195"/>
    </source>
</evidence>
<keyword evidence="6 8" id="KW-0694">RNA-binding</keyword>
<keyword evidence="1 8" id="KW-0963">Cytoplasm</keyword>
<dbReference type="InterPro" id="IPR034415">
    <property type="entry name" value="CsdA_RRM"/>
</dbReference>
<feature type="domain" description="Helicase ATP-binding" evidence="11">
    <location>
        <begin position="38"/>
        <end position="209"/>
    </location>
</feature>
<dbReference type="SMART" id="SM00487">
    <property type="entry name" value="DEXDc"/>
    <property type="match status" value="1"/>
</dbReference>
<dbReference type="Pfam" id="PF25399">
    <property type="entry name" value="DeaD_dimer"/>
    <property type="match status" value="1"/>
</dbReference>
<comment type="catalytic activity">
    <reaction evidence="8">
        <text>ATP + H2O = ADP + phosphate + H(+)</text>
        <dbReference type="Rhea" id="RHEA:13065"/>
        <dbReference type="ChEBI" id="CHEBI:15377"/>
        <dbReference type="ChEBI" id="CHEBI:15378"/>
        <dbReference type="ChEBI" id="CHEBI:30616"/>
        <dbReference type="ChEBI" id="CHEBI:43474"/>
        <dbReference type="ChEBI" id="CHEBI:456216"/>
        <dbReference type="EC" id="3.6.4.13"/>
    </reaction>
</comment>
<dbReference type="CDD" id="cd18787">
    <property type="entry name" value="SF2_C_DEAD"/>
    <property type="match status" value="1"/>
</dbReference>
<name>A0ABU7G3P4_9ALTE</name>